<dbReference type="Proteomes" id="UP000297716">
    <property type="component" value="Unassembled WGS sequence"/>
</dbReference>
<feature type="chain" id="PRO_5021365748" evidence="1">
    <location>
        <begin position="19"/>
        <end position="298"/>
    </location>
</feature>
<evidence type="ECO:0000256" key="1">
    <source>
        <dbReference type="SAM" id="SignalP"/>
    </source>
</evidence>
<evidence type="ECO:0000313" key="3">
    <source>
        <dbReference type="Proteomes" id="UP000297716"/>
    </source>
</evidence>
<protein>
    <submittedName>
        <fullName evidence="2">Uncharacterized protein</fullName>
    </submittedName>
</protein>
<evidence type="ECO:0000313" key="2">
    <source>
        <dbReference type="EMBL" id="TGJ80907.1"/>
    </source>
</evidence>
<proteinExistence type="predicted"/>
<gene>
    <name evidence="2" type="ORF">E0Z10_g7861</name>
</gene>
<sequence>MRFLPVILIALLVSLAAATPVQIVNPASAALTKRWTVDEVVRQRFNRDKTCKWHMIIHPLVASINGTTNSAADEPVRCEFLVQVPSGDDCGIKEFGPIQCSRDNHGFYVNAGHNENGFIVMVVENVDENTQAYFGFLDSALDSGATIPPQTSPVKNIGYKTNVSLLARQDGSGNGSAPVWTIGTLTRRINTDKNILHISFVIRTGDEDLEPFHCNLRLNAPVDTNLAKWEWYDKKCDDSGFYVSWGYMEASDAGIMTLVNPARNSMAFFGFENISNSEALESTGGGTVEPCDCGEKTN</sequence>
<dbReference type="PANTHER" id="PTHR39602:SF2">
    <property type="entry name" value="ACW-9"/>
    <property type="match status" value="1"/>
</dbReference>
<accession>A0A4Z0YCT6</accession>
<dbReference type="EMBL" id="SKBN01000195">
    <property type="protein sequence ID" value="TGJ80907.1"/>
    <property type="molecule type" value="Genomic_DNA"/>
</dbReference>
<keyword evidence="3" id="KW-1185">Reference proteome</keyword>
<dbReference type="OrthoDB" id="3836772at2759"/>
<organism evidence="2 3">
    <name type="scientific">Xylaria hypoxylon</name>
    <dbReference type="NCBI Taxonomy" id="37992"/>
    <lineage>
        <taxon>Eukaryota</taxon>
        <taxon>Fungi</taxon>
        <taxon>Dikarya</taxon>
        <taxon>Ascomycota</taxon>
        <taxon>Pezizomycotina</taxon>
        <taxon>Sordariomycetes</taxon>
        <taxon>Xylariomycetidae</taxon>
        <taxon>Xylariales</taxon>
        <taxon>Xylariaceae</taxon>
        <taxon>Xylaria</taxon>
    </lineage>
</organism>
<dbReference type="PANTHER" id="PTHR39602">
    <property type="entry name" value="ACW-9"/>
    <property type="match status" value="1"/>
</dbReference>
<dbReference type="STRING" id="37992.A0A4Z0YCT6"/>
<name>A0A4Z0YCT6_9PEZI</name>
<keyword evidence="1" id="KW-0732">Signal</keyword>
<comment type="caution">
    <text evidence="2">The sequence shown here is derived from an EMBL/GenBank/DDBJ whole genome shotgun (WGS) entry which is preliminary data.</text>
</comment>
<dbReference type="AlphaFoldDB" id="A0A4Z0YCT6"/>
<feature type="signal peptide" evidence="1">
    <location>
        <begin position="1"/>
        <end position="18"/>
    </location>
</feature>
<reference evidence="2 3" key="1">
    <citation type="submission" date="2019-03" db="EMBL/GenBank/DDBJ databases">
        <title>Draft genome sequence of Xylaria hypoxylon DSM 108379, a ubiquitous saprotrophic-parasitic fungi on hardwood.</title>
        <authorList>
            <person name="Buettner E."/>
            <person name="Leonhardt S."/>
            <person name="Gebauer A.M."/>
            <person name="Liers C."/>
            <person name="Hofrichter M."/>
            <person name="Kellner H."/>
        </authorList>
    </citation>
    <scope>NUCLEOTIDE SEQUENCE [LARGE SCALE GENOMIC DNA]</scope>
    <source>
        <strain evidence="2 3">DSM 108379</strain>
    </source>
</reference>